<dbReference type="RefSeq" id="WP_163764109.1">
    <property type="nucleotide sequence ID" value="NZ_JAAGYR010000005.1"/>
</dbReference>
<proteinExistence type="inferred from homology"/>
<sequence length="660" mass="77772">MHKNEIFAHLEKNPLTTKQYEACASQARTTLVLAGAGTGKTSTLMGRIVYLWEKGLSQAHQILPLAFAVDAAHEIQSRIEKVATSVGGFSLEGFQARTFHSLGLYIVSAVEGQRPLVSTLIDENSLLSFFQMQFSQLRKEDLSYREWLYQYYTFYDEQSSWRTLNDDYVLNQTELRIANRLYFLGISYCYHAHYEKDIYLDKPYQPYCCTFYLPDRKLYIDVLDCKETELSLEQQQRQQKLNNIHQHYGTNYQIFYADDEVMFEPSTIYTNPMLSHSVGRMDSLLKLLINLFLYLKSMGYSSQWLKTYLQENQIHSEEKAFPLLKQYCLYALLYPLWQAYEDYLKNEKSIDFDGMINKAKQYIKEGRFIVPWQDILIDEFQDISLARLQLIQAMREQNPTIRLFCVGDDWQTIYQFAGSELTYIRDIAQYFGEVKVVSLDTTFRFHQQLGDISSTFVQQNPRQYQKELRSFDTRIRNSVFLVPQNTEHKNIETVFAHVLYDLQIDAPQTCLILARFNHQLPDEMTLNRWQTSYPLLLFRCASIHASKGTEADIVIIVDVNSGEEGLPSEKQDRLALFKRKEETFLYAEERRVFYVALTRARERVYLCYDAQNISPFIEEIQQRHAFIQCIKKSNDHSIKKQSWVKWFSGWRDRLMKSLEK</sequence>
<name>A0A6L9Y4Y0_9BURK</name>
<dbReference type="GO" id="GO:0043138">
    <property type="term" value="F:3'-5' DNA helicase activity"/>
    <property type="evidence" value="ECO:0007669"/>
    <property type="project" value="UniProtKB-EC"/>
</dbReference>
<dbReference type="InterPro" id="IPR013986">
    <property type="entry name" value="DExx_box_DNA_helicase_dom_sf"/>
</dbReference>
<keyword evidence="3 10" id="KW-0378">Hydrolase</keyword>
<keyword evidence="2 10" id="KW-0547">Nucleotide-binding</keyword>
<feature type="binding site" evidence="10">
    <location>
        <begin position="34"/>
        <end position="41"/>
    </location>
    <ligand>
        <name>ATP</name>
        <dbReference type="ChEBI" id="CHEBI:30616"/>
    </ligand>
</feature>
<evidence type="ECO:0000313" key="13">
    <source>
        <dbReference type="Proteomes" id="UP000477651"/>
    </source>
</evidence>
<evidence type="ECO:0000256" key="10">
    <source>
        <dbReference type="PROSITE-ProRule" id="PRU00560"/>
    </source>
</evidence>
<keyword evidence="4 10" id="KW-0347">Helicase</keyword>
<dbReference type="GO" id="GO:0005829">
    <property type="term" value="C:cytosol"/>
    <property type="evidence" value="ECO:0007669"/>
    <property type="project" value="TreeGrafter"/>
</dbReference>
<dbReference type="EC" id="5.6.2.4" evidence="8"/>
<dbReference type="InterPro" id="IPR027417">
    <property type="entry name" value="P-loop_NTPase"/>
</dbReference>
<dbReference type="GO" id="GO:0016787">
    <property type="term" value="F:hydrolase activity"/>
    <property type="evidence" value="ECO:0007669"/>
    <property type="project" value="UniProtKB-UniRule"/>
</dbReference>
<dbReference type="GO" id="GO:0003677">
    <property type="term" value="F:DNA binding"/>
    <property type="evidence" value="ECO:0007669"/>
    <property type="project" value="InterPro"/>
</dbReference>
<dbReference type="SUPFAM" id="SSF52540">
    <property type="entry name" value="P-loop containing nucleoside triphosphate hydrolases"/>
    <property type="match status" value="1"/>
</dbReference>
<dbReference type="PANTHER" id="PTHR11070:SF63">
    <property type="entry name" value="DNA HELICASE IV"/>
    <property type="match status" value="1"/>
</dbReference>
<keyword evidence="5 10" id="KW-0067">ATP-binding</keyword>
<dbReference type="Gene3D" id="3.40.50.300">
    <property type="entry name" value="P-loop containing nucleotide triphosphate hydrolases"/>
    <property type="match status" value="3"/>
</dbReference>
<keyword evidence="13" id="KW-1185">Reference proteome</keyword>
<evidence type="ECO:0000256" key="1">
    <source>
        <dbReference type="ARBA" id="ARBA00009922"/>
    </source>
</evidence>
<evidence type="ECO:0000256" key="2">
    <source>
        <dbReference type="ARBA" id="ARBA00022741"/>
    </source>
</evidence>
<dbReference type="GO" id="GO:0005524">
    <property type="term" value="F:ATP binding"/>
    <property type="evidence" value="ECO:0007669"/>
    <property type="project" value="UniProtKB-UniRule"/>
</dbReference>
<comment type="catalytic activity">
    <reaction evidence="7">
        <text>Couples ATP hydrolysis with the unwinding of duplex DNA by translocating in the 3'-5' direction.</text>
        <dbReference type="EC" id="5.6.2.4"/>
    </reaction>
</comment>
<gene>
    <name evidence="12" type="ORF">F9B74_03740</name>
</gene>
<evidence type="ECO:0000256" key="6">
    <source>
        <dbReference type="ARBA" id="ARBA00023235"/>
    </source>
</evidence>
<dbReference type="InterPro" id="IPR014016">
    <property type="entry name" value="UvrD-like_ATP-bd"/>
</dbReference>
<dbReference type="AlphaFoldDB" id="A0A6L9Y4Y0"/>
<evidence type="ECO:0000256" key="3">
    <source>
        <dbReference type="ARBA" id="ARBA00022801"/>
    </source>
</evidence>
<dbReference type="PROSITE" id="PS51198">
    <property type="entry name" value="UVRD_HELICASE_ATP_BIND"/>
    <property type="match status" value="1"/>
</dbReference>
<dbReference type="GO" id="GO:0000725">
    <property type="term" value="P:recombinational repair"/>
    <property type="evidence" value="ECO:0007669"/>
    <property type="project" value="TreeGrafter"/>
</dbReference>
<dbReference type="EMBL" id="JAAGYR010000005">
    <property type="protein sequence ID" value="NEN75439.1"/>
    <property type="molecule type" value="Genomic_DNA"/>
</dbReference>
<evidence type="ECO:0000256" key="4">
    <source>
        <dbReference type="ARBA" id="ARBA00022806"/>
    </source>
</evidence>
<evidence type="ECO:0000256" key="5">
    <source>
        <dbReference type="ARBA" id="ARBA00022840"/>
    </source>
</evidence>
<dbReference type="InterPro" id="IPR000212">
    <property type="entry name" value="DNA_helicase_UvrD/REP"/>
</dbReference>
<dbReference type="Proteomes" id="UP000477651">
    <property type="component" value="Unassembled WGS sequence"/>
</dbReference>
<comment type="catalytic activity">
    <reaction evidence="9">
        <text>ATP + H2O = ADP + phosphate + H(+)</text>
        <dbReference type="Rhea" id="RHEA:13065"/>
        <dbReference type="ChEBI" id="CHEBI:15377"/>
        <dbReference type="ChEBI" id="CHEBI:15378"/>
        <dbReference type="ChEBI" id="CHEBI:30616"/>
        <dbReference type="ChEBI" id="CHEBI:43474"/>
        <dbReference type="ChEBI" id="CHEBI:456216"/>
        <dbReference type="EC" id="5.6.2.4"/>
    </reaction>
</comment>
<organism evidence="12 13">
    <name type="scientific">Pelistega ratti</name>
    <dbReference type="NCBI Taxonomy" id="2652177"/>
    <lineage>
        <taxon>Bacteria</taxon>
        <taxon>Pseudomonadati</taxon>
        <taxon>Pseudomonadota</taxon>
        <taxon>Betaproteobacteria</taxon>
        <taxon>Burkholderiales</taxon>
        <taxon>Alcaligenaceae</taxon>
        <taxon>Pelistega</taxon>
    </lineage>
</organism>
<feature type="domain" description="UvrD-like helicase ATP-binding" evidence="11">
    <location>
        <begin position="13"/>
        <end position="446"/>
    </location>
</feature>
<dbReference type="Pfam" id="PF13361">
    <property type="entry name" value="UvrD_C"/>
    <property type="match status" value="1"/>
</dbReference>
<evidence type="ECO:0000256" key="8">
    <source>
        <dbReference type="ARBA" id="ARBA00034808"/>
    </source>
</evidence>
<comment type="similarity">
    <text evidence="1">Belongs to the helicase family. UvrD subfamily.</text>
</comment>
<protein>
    <recommendedName>
        <fullName evidence="8">DNA 3'-5' helicase</fullName>
        <ecNumber evidence="8">5.6.2.4</ecNumber>
    </recommendedName>
</protein>
<evidence type="ECO:0000313" key="12">
    <source>
        <dbReference type="EMBL" id="NEN75439.1"/>
    </source>
</evidence>
<evidence type="ECO:0000256" key="9">
    <source>
        <dbReference type="ARBA" id="ARBA00048988"/>
    </source>
</evidence>
<evidence type="ECO:0000256" key="7">
    <source>
        <dbReference type="ARBA" id="ARBA00034617"/>
    </source>
</evidence>
<keyword evidence="6" id="KW-0413">Isomerase</keyword>
<reference evidence="12 13" key="1">
    <citation type="submission" date="2020-02" db="EMBL/GenBank/DDBJ databases">
        <title>Pelistega sp. NLN82 were isolated from wild rodents of the Hainan Island.</title>
        <authorList>
            <person name="Niu N."/>
            <person name="Zhou J."/>
        </authorList>
    </citation>
    <scope>NUCLEOTIDE SEQUENCE [LARGE SCALE GENOMIC DNA]</scope>
    <source>
        <strain evidence="12 13">NLN82</strain>
    </source>
</reference>
<comment type="caution">
    <text evidence="12">The sequence shown here is derived from an EMBL/GenBank/DDBJ whole genome shotgun (WGS) entry which is preliminary data.</text>
</comment>
<dbReference type="Pfam" id="PF00580">
    <property type="entry name" value="UvrD-helicase"/>
    <property type="match status" value="1"/>
</dbReference>
<dbReference type="InterPro" id="IPR014017">
    <property type="entry name" value="DNA_helicase_UvrD-like_C"/>
</dbReference>
<accession>A0A6L9Y4Y0</accession>
<evidence type="ECO:0000259" key="11">
    <source>
        <dbReference type="PROSITE" id="PS51198"/>
    </source>
</evidence>
<dbReference type="Gene3D" id="1.10.10.160">
    <property type="match status" value="1"/>
</dbReference>
<dbReference type="PANTHER" id="PTHR11070">
    <property type="entry name" value="UVRD / RECB / PCRA DNA HELICASE FAMILY MEMBER"/>
    <property type="match status" value="1"/>
</dbReference>